<feature type="chain" id="PRO_5016704273" description="HEAT repeat domain-containing protein" evidence="1">
    <location>
        <begin position="23"/>
        <end position="221"/>
    </location>
</feature>
<evidence type="ECO:0008006" key="4">
    <source>
        <dbReference type="Google" id="ProtNLM"/>
    </source>
</evidence>
<evidence type="ECO:0000313" key="2">
    <source>
        <dbReference type="EMBL" id="RCV87958.1"/>
    </source>
</evidence>
<evidence type="ECO:0000313" key="3">
    <source>
        <dbReference type="Proteomes" id="UP000252405"/>
    </source>
</evidence>
<keyword evidence="3" id="KW-1185">Reference proteome</keyword>
<comment type="caution">
    <text evidence="2">The sequence shown here is derived from an EMBL/GenBank/DDBJ whole genome shotgun (WGS) entry which is preliminary data.</text>
</comment>
<dbReference type="Proteomes" id="UP000252405">
    <property type="component" value="Unassembled WGS sequence"/>
</dbReference>
<evidence type="ECO:0000256" key="1">
    <source>
        <dbReference type="SAM" id="SignalP"/>
    </source>
</evidence>
<dbReference type="AlphaFoldDB" id="A0A368TTL4"/>
<keyword evidence="1" id="KW-0732">Signal</keyword>
<dbReference type="RefSeq" id="WP_114479804.1">
    <property type="nucleotide sequence ID" value="NZ_QPII01000012.1"/>
</dbReference>
<name>A0A368TTL4_9GAMM</name>
<organism evidence="2 3">
    <name type="scientific">Billgrantia montanilacus</name>
    <dbReference type="NCBI Taxonomy" id="2282305"/>
    <lineage>
        <taxon>Bacteria</taxon>
        <taxon>Pseudomonadati</taxon>
        <taxon>Pseudomonadota</taxon>
        <taxon>Gammaproteobacteria</taxon>
        <taxon>Oceanospirillales</taxon>
        <taxon>Halomonadaceae</taxon>
        <taxon>Billgrantia</taxon>
    </lineage>
</organism>
<proteinExistence type="predicted"/>
<reference evidence="2 3" key="1">
    <citation type="submission" date="2018-07" db="EMBL/GenBank/DDBJ databases">
        <title>Halomonas montanilacus sp. nov., isolated from Lake Pengyan on Tibetan Plateau.</title>
        <authorList>
            <person name="Lu H."/>
            <person name="Xing P."/>
            <person name="Wu Q."/>
        </authorList>
    </citation>
    <scope>NUCLEOTIDE SEQUENCE [LARGE SCALE GENOMIC DNA]</scope>
    <source>
        <strain evidence="2 3">PYC7W</strain>
    </source>
</reference>
<dbReference type="EMBL" id="QPII01000012">
    <property type="protein sequence ID" value="RCV87958.1"/>
    <property type="molecule type" value="Genomic_DNA"/>
</dbReference>
<dbReference type="OrthoDB" id="6160137at2"/>
<gene>
    <name evidence="2" type="ORF">DU505_14990</name>
</gene>
<feature type="signal peptide" evidence="1">
    <location>
        <begin position="1"/>
        <end position="22"/>
    </location>
</feature>
<protein>
    <recommendedName>
        <fullName evidence="4">HEAT repeat domain-containing protein</fullName>
    </recommendedName>
</protein>
<accession>A0A368TTL4</accession>
<sequence>MKYFRVCWISLVLALGSAPLMALDLASLEAAQERAGIIERVSNLLADDSAAVRLAVFEEVMNGEDPLLRSMAMETALSSDDERLQTAGLRQLIHSRDFLVVELVEPTQASQAQAYTYSLYRELTLADLRINSATDEITGNFRTASVRNNDFVGQLTRGGLQIELKSHRRGNLHQYNCTLALNELSGVELAGVLDCSIGGQYTAEDNADGNSARLPVRIHLS</sequence>